<sequence>MIHYSLLDFFQVANRCLVHCHTSLLKIILYDFLKTFIFKYEGGNPNSHKILMSRNTLSEKWEVFLPYLQQWISEQTRQLINQLTTKRLSSKLDSISQISTNCVRVHSKLSKRHFSMWSCPIVSRPVVSSNDIILQIYQIGL</sequence>
<reference evidence="2" key="1">
    <citation type="submission" date="2013-10" db="EMBL/GenBank/DDBJ databases">
        <title>Genome sequencing of Onchocerca volvulus.</title>
        <authorList>
            <person name="Cotton J."/>
            <person name="Tsai J."/>
            <person name="Stanley E."/>
            <person name="Tracey A."/>
            <person name="Holroyd N."/>
            <person name="Lustigman S."/>
            <person name="Berriman M."/>
        </authorList>
    </citation>
    <scope>NUCLEOTIDE SEQUENCE</scope>
</reference>
<evidence type="ECO:0000313" key="1">
    <source>
        <dbReference type="EnsemblMetazoa" id="OVOC6425.1"/>
    </source>
</evidence>
<dbReference type="Proteomes" id="UP000024404">
    <property type="component" value="Unassembled WGS sequence"/>
</dbReference>
<evidence type="ECO:0000313" key="2">
    <source>
        <dbReference type="Proteomes" id="UP000024404"/>
    </source>
</evidence>
<accession>A0A8R1XYF3</accession>
<organism evidence="1 2">
    <name type="scientific">Onchocerca volvulus</name>
    <dbReference type="NCBI Taxonomy" id="6282"/>
    <lineage>
        <taxon>Eukaryota</taxon>
        <taxon>Metazoa</taxon>
        <taxon>Ecdysozoa</taxon>
        <taxon>Nematoda</taxon>
        <taxon>Chromadorea</taxon>
        <taxon>Rhabditida</taxon>
        <taxon>Spirurina</taxon>
        <taxon>Spiruromorpha</taxon>
        <taxon>Filarioidea</taxon>
        <taxon>Onchocercidae</taxon>
        <taxon>Onchocerca</taxon>
    </lineage>
</organism>
<dbReference type="EnsemblMetazoa" id="OVOC6425.1">
    <property type="protein sequence ID" value="OVOC6425.1"/>
    <property type="gene ID" value="WBGene00243234"/>
</dbReference>
<protein>
    <submittedName>
        <fullName evidence="1">Uncharacterized protein</fullName>
    </submittedName>
</protein>
<name>A0A8R1XYF3_ONCVO</name>
<keyword evidence="2" id="KW-1185">Reference proteome</keyword>
<reference evidence="1" key="2">
    <citation type="submission" date="2022-06" db="UniProtKB">
        <authorList>
            <consortium name="EnsemblMetazoa"/>
        </authorList>
    </citation>
    <scope>IDENTIFICATION</scope>
</reference>
<dbReference type="EMBL" id="CMVM020000172">
    <property type="status" value="NOT_ANNOTATED_CDS"/>
    <property type="molecule type" value="Genomic_DNA"/>
</dbReference>
<dbReference type="AlphaFoldDB" id="A0A8R1XYF3"/>
<proteinExistence type="predicted"/>